<dbReference type="SUPFAM" id="SSF55073">
    <property type="entry name" value="Nucleotide cyclase"/>
    <property type="match status" value="1"/>
</dbReference>
<dbReference type="Pfam" id="PF00990">
    <property type="entry name" value="GGDEF"/>
    <property type="match status" value="1"/>
</dbReference>
<evidence type="ECO:0000313" key="5">
    <source>
        <dbReference type="EMBL" id="MBC2680144.1"/>
    </source>
</evidence>
<dbReference type="InterPro" id="IPR000160">
    <property type="entry name" value="GGDEF_dom"/>
</dbReference>
<dbReference type="AlphaFoldDB" id="A0A7X1KUT2"/>
<dbReference type="Gene3D" id="3.30.70.270">
    <property type="match status" value="1"/>
</dbReference>
<feature type="coiled-coil region" evidence="1">
    <location>
        <begin position="127"/>
        <end position="157"/>
    </location>
</feature>
<protein>
    <submittedName>
        <fullName evidence="5">EAL domain-containing protein</fullName>
    </submittedName>
</protein>
<dbReference type="SUPFAM" id="SSF55785">
    <property type="entry name" value="PYP-like sensor domain (PAS domain)"/>
    <property type="match status" value="1"/>
</dbReference>
<dbReference type="CDD" id="cd01949">
    <property type="entry name" value="GGDEF"/>
    <property type="match status" value="1"/>
</dbReference>
<dbReference type="NCBIfam" id="TIGR00254">
    <property type="entry name" value="GGDEF"/>
    <property type="match status" value="1"/>
</dbReference>
<dbReference type="InterPro" id="IPR043128">
    <property type="entry name" value="Rev_trsase/Diguanyl_cyclase"/>
</dbReference>
<dbReference type="SUPFAM" id="SSF141868">
    <property type="entry name" value="EAL domain-like"/>
    <property type="match status" value="1"/>
</dbReference>
<accession>A0A7X1KUT2</accession>
<dbReference type="PANTHER" id="PTHR44757">
    <property type="entry name" value="DIGUANYLATE CYCLASE DGCP"/>
    <property type="match status" value="1"/>
</dbReference>
<dbReference type="InterPro" id="IPR029787">
    <property type="entry name" value="Nucleotide_cyclase"/>
</dbReference>
<dbReference type="InterPro" id="IPR035965">
    <property type="entry name" value="PAS-like_dom_sf"/>
</dbReference>
<dbReference type="PROSITE" id="PS50887">
    <property type="entry name" value="GGDEF"/>
    <property type="match status" value="1"/>
</dbReference>
<evidence type="ECO:0000313" key="6">
    <source>
        <dbReference type="Proteomes" id="UP000546173"/>
    </source>
</evidence>
<dbReference type="InterPro" id="IPR035919">
    <property type="entry name" value="EAL_sf"/>
</dbReference>
<dbReference type="InterPro" id="IPR000014">
    <property type="entry name" value="PAS"/>
</dbReference>
<dbReference type="PANTHER" id="PTHR44757:SF10">
    <property type="entry name" value="MEMBRANE PROTEIN"/>
    <property type="match status" value="1"/>
</dbReference>
<dbReference type="CDD" id="cd01948">
    <property type="entry name" value="EAL"/>
    <property type="match status" value="1"/>
</dbReference>
<dbReference type="NCBIfam" id="TIGR00229">
    <property type="entry name" value="sensory_box"/>
    <property type="match status" value="1"/>
</dbReference>
<dbReference type="Gene3D" id="3.30.450.20">
    <property type="entry name" value="PAS domain"/>
    <property type="match status" value="1"/>
</dbReference>
<keyword evidence="2" id="KW-0472">Membrane</keyword>
<feature type="domain" description="EAL" evidence="3">
    <location>
        <begin position="445"/>
        <end position="695"/>
    </location>
</feature>
<feature type="transmembrane region" description="Helical" evidence="2">
    <location>
        <begin position="100"/>
        <end position="121"/>
    </location>
</feature>
<evidence type="ECO:0000256" key="2">
    <source>
        <dbReference type="SAM" id="Phobius"/>
    </source>
</evidence>
<dbReference type="Gene3D" id="3.20.20.450">
    <property type="entry name" value="EAL domain"/>
    <property type="match status" value="1"/>
</dbReference>
<gene>
    <name evidence="5" type="ORF">H7993_17230</name>
</gene>
<feature type="transmembrane region" description="Helical" evidence="2">
    <location>
        <begin position="18"/>
        <end position="41"/>
    </location>
</feature>
<evidence type="ECO:0000259" key="4">
    <source>
        <dbReference type="PROSITE" id="PS50887"/>
    </source>
</evidence>
<name>A0A7X1KUT2_9PSED</name>
<proteinExistence type="predicted"/>
<dbReference type="SMART" id="SM00267">
    <property type="entry name" value="GGDEF"/>
    <property type="match status" value="1"/>
</dbReference>
<organism evidence="5 6">
    <name type="scientific">Pseudomonas baltica</name>
    <dbReference type="NCBI Taxonomy" id="2762576"/>
    <lineage>
        <taxon>Bacteria</taxon>
        <taxon>Pseudomonadati</taxon>
        <taxon>Pseudomonadota</taxon>
        <taxon>Gammaproteobacteria</taxon>
        <taxon>Pseudomonadales</taxon>
        <taxon>Pseudomonadaceae</taxon>
        <taxon>Pseudomonas</taxon>
    </lineage>
</organism>
<dbReference type="InterPro" id="IPR052155">
    <property type="entry name" value="Biofilm_reg_signaling"/>
</dbReference>
<keyword evidence="2" id="KW-0812">Transmembrane</keyword>
<dbReference type="Proteomes" id="UP000546173">
    <property type="component" value="Unassembled WGS sequence"/>
</dbReference>
<keyword evidence="6" id="KW-1185">Reference proteome</keyword>
<dbReference type="RefSeq" id="WP_185795104.1">
    <property type="nucleotide sequence ID" value="NZ_JACMYH010000005.1"/>
</dbReference>
<evidence type="ECO:0000259" key="3">
    <source>
        <dbReference type="PROSITE" id="PS50883"/>
    </source>
</evidence>
<comment type="caution">
    <text evidence="5">The sequence shown here is derived from an EMBL/GenBank/DDBJ whole genome shotgun (WGS) entry which is preliminary data.</text>
</comment>
<dbReference type="SMART" id="SM00091">
    <property type="entry name" value="PAS"/>
    <property type="match status" value="1"/>
</dbReference>
<feature type="domain" description="GGDEF" evidence="4">
    <location>
        <begin position="304"/>
        <end position="437"/>
    </location>
</feature>
<dbReference type="InterPro" id="IPR001633">
    <property type="entry name" value="EAL_dom"/>
</dbReference>
<reference evidence="5 6" key="1">
    <citation type="submission" date="2020-08" db="EMBL/GenBank/DDBJ databases">
        <title>Pseudomonas sp. nov.</title>
        <authorList>
            <person name="Gieschler S."/>
            <person name="Fiedler G."/>
            <person name="Brinks E."/>
            <person name="Boehnlein C."/>
            <person name="Franz C.M.A.P."/>
            <person name="Kabisch J."/>
        </authorList>
    </citation>
    <scope>NUCLEOTIDE SEQUENCE [LARGE SCALE GENOMIC DNA]</scope>
    <source>
        <strain evidence="5 6">MBT-2</strain>
    </source>
</reference>
<dbReference type="SMART" id="SM00052">
    <property type="entry name" value="EAL"/>
    <property type="match status" value="1"/>
</dbReference>
<dbReference type="PROSITE" id="PS50883">
    <property type="entry name" value="EAL"/>
    <property type="match status" value="1"/>
</dbReference>
<dbReference type="Pfam" id="PF00563">
    <property type="entry name" value="EAL"/>
    <property type="match status" value="1"/>
</dbReference>
<dbReference type="EMBL" id="JACMYH010000005">
    <property type="protein sequence ID" value="MBC2680144.1"/>
    <property type="molecule type" value="Genomic_DNA"/>
</dbReference>
<evidence type="ECO:0000256" key="1">
    <source>
        <dbReference type="SAM" id="Coils"/>
    </source>
</evidence>
<keyword evidence="2" id="KW-1133">Transmembrane helix</keyword>
<keyword evidence="1" id="KW-0175">Coiled coil</keyword>
<sequence>MNVVDAANPSRYSRRARLLVLAFVLPILASVVIAGGAVLGVPGSVDRAGNPSAETVAADSVSGERDLADNSGRPLISLEDAGAGLPVQTPPPGGEPLWSMSLPTIAVLLLVVLGVSGVLLLRTLRSLRDIDQDHARLQNEHRALQSSEERLRDLTSASSDWIWETDEFLRVSYLSSEFTDSTGFADDAWLGQPIELLLQCDTLPPGQWLQQLGNTTTAAGAGQLRCSYRDSAGQMRHSRIAARPIVLESRVVGYRGTLVDITDQVSAQAQLAHRSTHDAVTGLGDEHALTRFLDQTLADRLRPLPLTLLLLDLEGFDELQEALDQLARECVLRTVASRLRDSTRSNDLVTRLHAGQFMLVLASIDEMIEIEHFCQRLINNIQRPIVHGIKQLQVGVNIGVVHDQPARGDANEWIRCADVALRQAKARGVGSWQHFAPALDRQNQLRQLENDLASAIRHEQLLLQFQPRYSAEADRVVAVEALLRWQHPVEGLLTSDVFLPLAERSDLIVAIGRWMLGEACKAARHWPQSIAVSLSLAPAHFSRGDVSRDVRDALAEARLPASRLQVQVAEQAMLGCADGAVGALTALKELGTGLILDEFGSGYCSLGYLRLYPFDGLKIERRFVAGMSDNPNDRAMVRGMIDLGKAMGVRVIGAGVDTAQRLLCLQQEGCAEVQGDHLSTALDHLALEPLLKQQSASRRVREVPQARDYN</sequence>